<dbReference type="PROSITE" id="PS00028">
    <property type="entry name" value="ZINC_FINGER_C2H2_1"/>
    <property type="match status" value="20"/>
</dbReference>
<feature type="domain" description="C2H2-type" evidence="9">
    <location>
        <begin position="1491"/>
        <end position="1514"/>
    </location>
</feature>
<proteinExistence type="predicted"/>
<dbReference type="Pfam" id="PF00096">
    <property type="entry name" value="zf-C2H2"/>
    <property type="match status" value="3"/>
</dbReference>
<dbReference type="Gene3D" id="3.30.160.60">
    <property type="entry name" value="Classic Zinc Finger"/>
    <property type="match status" value="11"/>
</dbReference>
<dbReference type="SUPFAM" id="SSF57667">
    <property type="entry name" value="beta-beta-alpha zinc fingers"/>
    <property type="match status" value="6"/>
</dbReference>
<evidence type="ECO:0000256" key="3">
    <source>
        <dbReference type="ARBA" id="ARBA00022737"/>
    </source>
</evidence>
<gene>
    <name evidence="10" type="ORF">SNE40_017246</name>
</gene>
<keyword evidence="3" id="KW-0677">Repeat</keyword>
<evidence type="ECO:0000259" key="9">
    <source>
        <dbReference type="PROSITE" id="PS50157"/>
    </source>
</evidence>
<feature type="domain" description="C2H2-type" evidence="9">
    <location>
        <begin position="1289"/>
        <end position="1316"/>
    </location>
</feature>
<evidence type="ECO:0000256" key="2">
    <source>
        <dbReference type="ARBA" id="ARBA00022723"/>
    </source>
</evidence>
<evidence type="ECO:0000256" key="4">
    <source>
        <dbReference type="ARBA" id="ARBA00022771"/>
    </source>
</evidence>
<feature type="compositionally biased region" description="Polar residues" evidence="8">
    <location>
        <begin position="576"/>
        <end position="586"/>
    </location>
</feature>
<dbReference type="InterPro" id="IPR036236">
    <property type="entry name" value="Znf_C2H2_sf"/>
</dbReference>
<comment type="subcellular location">
    <subcellularLocation>
        <location evidence="1">Nucleus</location>
    </subcellularLocation>
</comment>
<comment type="caution">
    <text evidence="10">The sequence shown here is derived from an EMBL/GenBank/DDBJ whole genome shotgun (WGS) entry which is preliminary data.</text>
</comment>
<feature type="domain" description="C2H2-type" evidence="9">
    <location>
        <begin position="1914"/>
        <end position="1937"/>
    </location>
</feature>
<feature type="compositionally biased region" description="Basic and acidic residues" evidence="8">
    <location>
        <begin position="1724"/>
        <end position="1739"/>
    </location>
</feature>
<sequence length="2175" mass="245982">MCAVQEPITRPMEALNEPVKGGGDFVSPDGIQHINIGTALSLWYREIKRVGMKTNSQFAFHLLEVHTKYCRWPCCKIKPKKNDSWLFPPVCRGSTTKLMSPATPCQRQTETFKDVVLESNDCHTGNLCLQQQTVSVRSELLSQSVDNRREDYDDENDAEHLIGHGSFSEMGTVADCLSSSPQSRTVSATLDEDHVELINSSYQKRGDETRISMGYSKIPGTLNKLATSNSHGNERPDRQSPDDNGNNGYYIVDDSSDPVQKLMEAEEQSETMTCVFPIDADWNPLADTTNTGFENGLDIPDLNCPDVKVNNLRIVNDSINDNNANIPDFAEILSTDTACVSVRDTNKQDKGNVRDIIGPNSVKTNRSIDSSCAISTPQPVKPTKPVNILKTFNPHDVLENKNIMVIAKNSKYVIPEHPSSSVTNNSSTNMKTCLNRDMKAIKSLPDTNQNFNNSKNINGVPVDSCLQYSIVDPVAEKQSSIVHGRSEKSRKLSINESDITNRDHIFNTSVVCDKNATQKNIERNGIPNTFKMDIPENSKKVSNSLVARILEGKFSEKEYHEVPRSSDDKEMEYYKNPQNSDNKLTQIKSSPIDSRENLTGSETVRVHDFEIGPRVKTENVSSQVKEISSASPGPPVSSDETFELIDVRRHKVNDVNPVDQLVELCPLIPVSHPVTIIASRENLLNGPTKTFSPTCVSSSAVNVIFDGAEAEVETMLNDRSQDLITPECICNPVIVPETEVYSVNQPMKTLSFNPPLPIRVSQSTTALVAMGDTINEGNVETLPSNPTVADRLSSSTTASNVQVEPNEIVSYNSQFPSSASHTTTTAVAKTDNVESLINQAHNSLLRKYVSAQISGICPGLNMRLRKDIHGKYKIIKRNRMLFKRIRQAKQVLMKANHRPAKSARVRRQAVSNQEHLVKEDNPAHPDTQTTGLTVCLPIPDLSCRDIATGPDIFGTLPDHDTTVDAPQSHIASNRPSTDIASNLPGPDIASDLPVPDNASNSPYAETISGPPCPEITSGPPCPEITSGPPYPDTACEPPCKDAACCPRCQTTANDSLPPDLHCLIMDINPSRVDNADEPPCTYIANDPSGPDTASNPRYPESTSGPPHPDIPGKVQLTNVVYEETCLDNGDLVLDPRSIDVREETILTAEFYPEHLELSAHIRQNYQTNEDQIKRKHEGYKIRKLRGRKSYSCDFCAIRFSTLKDIKNHIRENYADCGKEPEIASSPIRELDCKEESENGDKRIKRSYVCEFLFCDHSFTKKKDLKQHVKEQHGSGLKRPSKKLTPQVTFPCGVCEKRFLKKKNWLIHTRRHMDPDYKIPRTKVAFKFKKTKSFNKTCIQKHAISQRKGQKLLITHYCDFCEFSFTKKQLLTVHLNEDHPWQTPRKNKTVRTYHCKFCELSFIKRSALTIHQSDAHPSDAHPSDAHPSLNVETKFHTRKTTQKGVSRKPKTIKTLHCYFCELSFIKRSALSIHMHEAHEYVENVTPKITRTYYCNFCELSFIKRSALSIHMTEAHGYVEKVTPKTTKTHYCNFCELSFMKRNLWTDHMMEAHPVNGEGPCQKTTSIETKGFKKQHCHYCGLSFVKRGALAIHVRKSHPSVTNRPLGEKVVPKAIRRKGKTTTTQHCNYCELSFMKRGELAVHTIEAHPFTNIENEQLNEPSSATSNTPTAKKTGTQYCNYCELSFMGRGELAVHTIEAHDFSDKDMTPLNGKIATMSTDSYPPLDKCEEPPHKKSKSSRTERTTYHCHLCELSYVNKRDLSDHLHDDHQISQIKRVKPKPIPGNRRKDQVKKHVCVFCDLIFTQNSQLADHLKDVHQLTLTDDSENKSDSLKIKQFEIFPCEFCELRFSKKEMIKHLRSVHSSSAGLEAAVIKCKKARKTREVVTHFCKFCELSFIKKKELLVHIKECHRVKRLLKCDFCEEQFSKRLALTEHVKESHPPVVNLSIITGETDGVPDTLERDYEVIGEIQIKDRKIFSCDFCTFMFIKQKHLIAHLKEHHQDCQYQCGVCGKLFTNKSRWKTHLKLHEPDPQFKCGDCEKAFPFCHMLNAHRKHVHEHVKSHQCHFCGKQFSTGRVLRDHLLIHTQERPHICQFCNKAFTQAFNLKRHMWTHTGVKPYSCDICLKSFRGSTDLKRHRLIHNSLKPHQCELCDLAFRQLSHLNTHRKSQHMRKDPFSL</sequence>
<keyword evidence="6" id="KW-0539">Nucleus</keyword>
<feature type="compositionally biased region" description="Polar residues" evidence="8">
    <location>
        <begin position="969"/>
        <end position="980"/>
    </location>
</feature>
<feature type="domain" description="C2H2-type" evidence="9">
    <location>
        <begin position="1975"/>
        <end position="2002"/>
    </location>
</feature>
<feature type="compositionally biased region" description="Basic and acidic residues" evidence="8">
    <location>
        <begin position="232"/>
        <end position="241"/>
    </location>
</feature>
<feature type="compositionally biased region" description="Polar residues" evidence="8">
    <location>
        <begin position="1091"/>
        <end position="1104"/>
    </location>
</feature>
<feature type="region of interest" description="Disordered" evidence="8">
    <location>
        <begin position="1074"/>
        <end position="1113"/>
    </location>
</feature>
<keyword evidence="5" id="KW-0862">Zinc</keyword>
<feature type="region of interest" description="Disordered" evidence="8">
    <location>
        <begin position="1719"/>
        <end position="1739"/>
    </location>
</feature>
<dbReference type="PROSITE" id="PS50157">
    <property type="entry name" value="ZINC_FINGER_C2H2_2"/>
    <property type="match status" value="16"/>
</dbReference>
<dbReference type="GO" id="GO:0008270">
    <property type="term" value="F:zinc ion binding"/>
    <property type="evidence" value="ECO:0007669"/>
    <property type="project" value="UniProtKB-KW"/>
</dbReference>
<dbReference type="EMBL" id="JAZGQO010000011">
    <property type="protein sequence ID" value="KAK6173863.1"/>
    <property type="molecule type" value="Genomic_DNA"/>
</dbReference>
<feature type="domain" description="C2H2-type" evidence="9">
    <location>
        <begin position="1190"/>
        <end position="1220"/>
    </location>
</feature>
<accession>A0AAN8PFE4</accession>
<dbReference type="FunFam" id="3.30.160.60:FF:000624">
    <property type="entry name" value="zinc finger protein 697"/>
    <property type="match status" value="2"/>
</dbReference>
<feature type="domain" description="C2H2-type" evidence="9">
    <location>
        <begin position="2060"/>
        <end position="2087"/>
    </location>
</feature>
<feature type="region of interest" description="Disordered" evidence="8">
    <location>
        <begin position="219"/>
        <end position="254"/>
    </location>
</feature>
<protein>
    <recommendedName>
        <fullName evidence="9">C2H2-type domain-containing protein</fullName>
    </recommendedName>
</protein>
<dbReference type="Proteomes" id="UP001347796">
    <property type="component" value="Unassembled WGS sequence"/>
</dbReference>
<feature type="domain" description="C2H2-type" evidence="9">
    <location>
        <begin position="2116"/>
        <end position="2143"/>
    </location>
</feature>
<dbReference type="SMART" id="SM00355">
    <property type="entry name" value="ZnF_C2H2"/>
    <property type="match status" value="23"/>
</dbReference>
<evidence type="ECO:0000256" key="6">
    <source>
        <dbReference type="ARBA" id="ARBA00023242"/>
    </source>
</evidence>
<evidence type="ECO:0000313" key="11">
    <source>
        <dbReference type="Proteomes" id="UP001347796"/>
    </source>
</evidence>
<dbReference type="InterPro" id="IPR013087">
    <property type="entry name" value="Znf_C2H2_type"/>
</dbReference>
<feature type="domain" description="C2H2-type" evidence="9">
    <location>
        <begin position="1392"/>
        <end position="1420"/>
    </location>
</feature>
<evidence type="ECO:0000256" key="5">
    <source>
        <dbReference type="ARBA" id="ARBA00022833"/>
    </source>
</evidence>
<reference evidence="10 11" key="1">
    <citation type="submission" date="2024-01" db="EMBL/GenBank/DDBJ databases">
        <title>The genome of the rayed Mediterranean limpet Patella caerulea (Linnaeus, 1758).</title>
        <authorList>
            <person name="Anh-Thu Weber A."/>
            <person name="Halstead-Nussloch G."/>
        </authorList>
    </citation>
    <scope>NUCLEOTIDE SEQUENCE [LARGE SCALE GENOMIC DNA]</scope>
    <source>
        <strain evidence="10">AATW-2023a</strain>
        <tissue evidence="10">Whole specimen</tissue>
    </source>
</reference>
<dbReference type="GO" id="GO:0005634">
    <property type="term" value="C:nucleus"/>
    <property type="evidence" value="ECO:0007669"/>
    <property type="project" value="UniProtKB-SubCell"/>
</dbReference>
<feature type="domain" description="C2H2-type" evidence="9">
    <location>
        <begin position="1247"/>
        <end position="1272"/>
    </location>
</feature>
<feature type="region of interest" description="Disordered" evidence="8">
    <location>
        <begin position="958"/>
        <end position="1025"/>
    </location>
</feature>
<evidence type="ECO:0000256" key="7">
    <source>
        <dbReference type="PROSITE-ProRule" id="PRU00042"/>
    </source>
</evidence>
<feature type="domain" description="C2H2-type" evidence="9">
    <location>
        <begin position="1573"/>
        <end position="1596"/>
    </location>
</feature>
<feature type="domain" description="C2H2-type" evidence="9">
    <location>
        <begin position="2144"/>
        <end position="2172"/>
    </location>
</feature>
<feature type="domain" description="C2H2-type" evidence="9">
    <location>
        <begin position="1792"/>
        <end position="1815"/>
    </location>
</feature>
<feature type="domain" description="C2H2-type" evidence="9">
    <location>
        <begin position="2031"/>
        <end position="2059"/>
    </location>
</feature>
<feature type="compositionally biased region" description="Basic and acidic residues" evidence="8">
    <location>
        <begin position="559"/>
        <end position="573"/>
    </location>
</feature>
<dbReference type="PANTHER" id="PTHR24406">
    <property type="entry name" value="TRANSCRIPTIONAL REPRESSOR CTCFL-RELATED"/>
    <property type="match status" value="1"/>
</dbReference>
<name>A0AAN8PFE4_PATCE</name>
<keyword evidence="11" id="KW-1185">Reference proteome</keyword>
<feature type="domain" description="C2H2-type" evidence="9">
    <location>
        <begin position="1355"/>
        <end position="1383"/>
    </location>
</feature>
<organism evidence="10 11">
    <name type="scientific">Patella caerulea</name>
    <name type="common">Rayed Mediterranean limpet</name>
    <dbReference type="NCBI Taxonomy" id="87958"/>
    <lineage>
        <taxon>Eukaryota</taxon>
        <taxon>Metazoa</taxon>
        <taxon>Spiralia</taxon>
        <taxon>Lophotrochozoa</taxon>
        <taxon>Mollusca</taxon>
        <taxon>Gastropoda</taxon>
        <taxon>Patellogastropoda</taxon>
        <taxon>Patelloidea</taxon>
        <taxon>Patellidae</taxon>
        <taxon>Patella</taxon>
    </lineage>
</organism>
<evidence type="ECO:0000256" key="8">
    <source>
        <dbReference type="SAM" id="MobiDB-lite"/>
    </source>
</evidence>
<evidence type="ECO:0000256" key="1">
    <source>
        <dbReference type="ARBA" id="ARBA00004123"/>
    </source>
</evidence>
<evidence type="ECO:0000313" key="10">
    <source>
        <dbReference type="EMBL" id="KAK6173863.1"/>
    </source>
</evidence>
<feature type="region of interest" description="Disordered" evidence="8">
    <location>
        <begin position="559"/>
        <end position="586"/>
    </location>
</feature>
<keyword evidence="4 7" id="KW-0863">Zinc-finger</keyword>
<dbReference type="InterPro" id="IPR050888">
    <property type="entry name" value="ZnF_C2H2-type_TF"/>
</dbReference>
<feature type="domain" description="C2H2-type" evidence="9">
    <location>
        <begin position="2003"/>
        <end position="2030"/>
    </location>
</feature>
<feature type="domain" description="C2H2-type" evidence="9">
    <location>
        <begin position="2088"/>
        <end position="2115"/>
    </location>
</feature>
<keyword evidence="2" id="KW-0479">Metal-binding</keyword>